<evidence type="ECO:0000313" key="3">
    <source>
        <dbReference type="Proteomes" id="UP001174909"/>
    </source>
</evidence>
<feature type="compositionally biased region" description="Polar residues" evidence="1">
    <location>
        <begin position="198"/>
        <end position="209"/>
    </location>
</feature>
<dbReference type="EMBL" id="CASHTH010000187">
    <property type="protein sequence ID" value="CAI7993276.1"/>
    <property type="molecule type" value="Genomic_DNA"/>
</dbReference>
<dbReference type="SMART" id="SM00248">
    <property type="entry name" value="ANK"/>
    <property type="match status" value="3"/>
</dbReference>
<dbReference type="InterPro" id="IPR002110">
    <property type="entry name" value="Ankyrin_rpt"/>
</dbReference>
<feature type="region of interest" description="Disordered" evidence="1">
    <location>
        <begin position="198"/>
        <end position="220"/>
    </location>
</feature>
<evidence type="ECO:0000256" key="1">
    <source>
        <dbReference type="SAM" id="MobiDB-lite"/>
    </source>
</evidence>
<gene>
    <name evidence="2" type="ORF">GBAR_LOCUS1236</name>
</gene>
<dbReference type="AlphaFoldDB" id="A0AA35QV44"/>
<comment type="caution">
    <text evidence="2">The sequence shown here is derived from an EMBL/GenBank/DDBJ whole genome shotgun (WGS) entry which is preliminary data.</text>
</comment>
<organism evidence="2 3">
    <name type="scientific">Geodia barretti</name>
    <name type="common">Barrett's horny sponge</name>
    <dbReference type="NCBI Taxonomy" id="519541"/>
    <lineage>
        <taxon>Eukaryota</taxon>
        <taxon>Metazoa</taxon>
        <taxon>Porifera</taxon>
        <taxon>Demospongiae</taxon>
        <taxon>Heteroscleromorpha</taxon>
        <taxon>Tetractinellida</taxon>
        <taxon>Astrophorina</taxon>
        <taxon>Geodiidae</taxon>
        <taxon>Geodia</taxon>
    </lineage>
</organism>
<dbReference type="PANTHER" id="PTHR24121">
    <property type="entry name" value="NO MECHANORECEPTOR POTENTIAL C, ISOFORM D-RELATED"/>
    <property type="match status" value="1"/>
</dbReference>
<dbReference type="Gene3D" id="1.25.40.20">
    <property type="entry name" value="Ankyrin repeat-containing domain"/>
    <property type="match status" value="1"/>
</dbReference>
<accession>A0AA35QV44</accession>
<sequence>MDEMDVQQWEGCTTTEEVLQRLKSVGINMISVTSALANSVLMRDLLATCDGETLLHTAARAGDVSILLAVVQAYKKFAGLLAKALATIDGKRGALPIHIAVSHCNYEHTALLLKEYKEHSPESLTATVSGETLMHIAASMCDGVMIVKYLLREYRDICGPMLLLARNNGSTPLQVADGTKSSAEFQLTCAESFARTVNAQGRMPQSAQDSTREFHTRRPRQQLEKAKEIISLLSEPTLQAKAAEAERETLLREKQKLQKRELKIADELRALLQDEKWEAIEEYVVSTCEETQKLSLKYLASVVGGDSEIPVALPPLTKEVLAVTKKYIGRSEDDPFLKSSLMLLAEFSHQKDSASLLLSDNEGVLLLVLKHLRSLQTDLQHLCVTILFHTAINTEDTSRIQDEWRQPLLLVKNFP</sequence>
<name>A0AA35QV44_GEOBA</name>
<proteinExistence type="predicted"/>
<dbReference type="PANTHER" id="PTHR24121:SF21">
    <property type="entry name" value="ANKYRIN REPEAT FAMILY PROTEIN"/>
    <property type="match status" value="1"/>
</dbReference>
<keyword evidence="3" id="KW-1185">Reference proteome</keyword>
<protein>
    <submittedName>
        <fullName evidence="2">Uncharacterized protein</fullName>
    </submittedName>
</protein>
<reference evidence="2" key="1">
    <citation type="submission" date="2023-03" db="EMBL/GenBank/DDBJ databases">
        <authorList>
            <person name="Steffen K."/>
            <person name="Cardenas P."/>
        </authorList>
    </citation>
    <scope>NUCLEOTIDE SEQUENCE</scope>
</reference>
<dbReference type="Proteomes" id="UP001174909">
    <property type="component" value="Unassembled WGS sequence"/>
</dbReference>
<dbReference type="InterPro" id="IPR036770">
    <property type="entry name" value="Ankyrin_rpt-contain_sf"/>
</dbReference>
<dbReference type="SUPFAM" id="SSF48403">
    <property type="entry name" value="Ankyrin repeat"/>
    <property type="match status" value="1"/>
</dbReference>
<evidence type="ECO:0000313" key="2">
    <source>
        <dbReference type="EMBL" id="CAI7993276.1"/>
    </source>
</evidence>
<feature type="compositionally biased region" description="Basic and acidic residues" evidence="1">
    <location>
        <begin position="210"/>
        <end position="220"/>
    </location>
</feature>